<dbReference type="RefSeq" id="WP_062526208.1">
    <property type="nucleotide sequence ID" value="NZ_CP048429.1"/>
</dbReference>
<gene>
    <name evidence="4" type="ORF">AML91_23245</name>
    <name evidence="5" type="ORF">SAMN05216191_10115</name>
</gene>
<feature type="coiled-coil region" evidence="1">
    <location>
        <begin position="390"/>
        <end position="417"/>
    </location>
</feature>
<reference evidence="5 7" key="2">
    <citation type="submission" date="2016-10" db="EMBL/GenBank/DDBJ databases">
        <authorList>
            <person name="de Groot N.N."/>
        </authorList>
    </citation>
    <scope>NUCLEOTIDE SEQUENCE [LARGE SCALE GENOMIC DNA]</scope>
    <source>
        <strain evidence="5 7">CGMCC 1.10239</strain>
    </source>
</reference>
<keyword evidence="6" id="KW-1185">Reference proteome</keyword>
<protein>
    <submittedName>
        <fullName evidence="4">Serine recombinase</fullName>
    </submittedName>
    <submittedName>
        <fullName evidence="5">Site-specific DNA recombinase</fullName>
    </submittedName>
</protein>
<organism evidence="5 7">
    <name type="scientific">Paenibacillus jilunlii</name>
    <dbReference type="NCBI Taxonomy" id="682956"/>
    <lineage>
        <taxon>Bacteria</taxon>
        <taxon>Bacillati</taxon>
        <taxon>Bacillota</taxon>
        <taxon>Bacilli</taxon>
        <taxon>Bacillales</taxon>
        <taxon>Paenibacillaceae</taxon>
        <taxon>Paenibacillus</taxon>
    </lineage>
</organism>
<dbReference type="AlphaFoldDB" id="A0A1G9FNM8"/>
<dbReference type="Gene3D" id="3.40.50.1390">
    <property type="entry name" value="Resolvase, N-terminal catalytic domain"/>
    <property type="match status" value="1"/>
</dbReference>
<dbReference type="SUPFAM" id="SSF53041">
    <property type="entry name" value="Resolvase-like"/>
    <property type="match status" value="1"/>
</dbReference>
<evidence type="ECO:0000256" key="1">
    <source>
        <dbReference type="SAM" id="Coils"/>
    </source>
</evidence>
<dbReference type="PROSITE" id="PS51737">
    <property type="entry name" value="RECOMBINASE_DNA_BIND"/>
    <property type="match status" value="1"/>
</dbReference>
<proteinExistence type="predicted"/>
<dbReference type="GO" id="GO:0003677">
    <property type="term" value="F:DNA binding"/>
    <property type="evidence" value="ECO:0007669"/>
    <property type="project" value="InterPro"/>
</dbReference>
<dbReference type="InterPro" id="IPR036162">
    <property type="entry name" value="Resolvase-like_N_sf"/>
</dbReference>
<dbReference type="PROSITE" id="PS51736">
    <property type="entry name" value="RECOMBINASES_3"/>
    <property type="match status" value="1"/>
</dbReference>
<evidence type="ECO:0000313" key="6">
    <source>
        <dbReference type="Proteomes" id="UP000070252"/>
    </source>
</evidence>
<dbReference type="Pfam" id="PF00239">
    <property type="entry name" value="Resolvase"/>
    <property type="match status" value="1"/>
</dbReference>
<feature type="domain" description="Resolvase/invertase-type recombinase catalytic" evidence="2">
    <location>
        <begin position="3"/>
        <end position="155"/>
    </location>
</feature>
<evidence type="ECO:0000313" key="7">
    <source>
        <dbReference type="Proteomes" id="UP000182783"/>
    </source>
</evidence>
<sequence length="518" mass="59763">MLDVALYLRKSRADEEAERRGEGETLAKHKAALLKLAKQLQLNIIRIREEIVSGETLVHRPEMLQLLQEVESGEYDAVLVMDIDRFGRGNMQEQGLILETFRSAKTKIITPRKTYDLMDEFDEEYSEFEAFMARKELKIITRRMQGGRKRAAEEGNFIGTRPPFGYLIENLPEGRGRTLKPHPEQAEIVKQIFAWYTHEDPGQQKGGNKIAAELERLKVPSYKGGSWSASSVLTILKNEVYIGRIQWGKKEVKKSKDGSTHRSARHRSRDEWIDVQGKHPPIIDNETFLKANRRLSEHHHSPHQYSIDGKPRMTSALAGLVKCSECGMTMVYRSYTKQPAHFRCSTVGCPTRSSRYDAVEARIVEGLEIWLNEYKIKWGKRNQTTPQNGLKLKERALASLQNELKELENQRGKLFDFLERGIYTEEVFMERSQDISTRITATTGGINKVQRDLDLELTRKEARSKIIPIAESVIKLYYQTDNPMSRNTLLKAVLNKIVYKKGPSQYKEQFEVFLYPRL</sequence>
<accession>A0A1G9FNM8</accession>
<dbReference type="Pfam" id="PF07508">
    <property type="entry name" value="Recombinase"/>
    <property type="match status" value="1"/>
</dbReference>
<dbReference type="Proteomes" id="UP000182783">
    <property type="component" value="Unassembled WGS sequence"/>
</dbReference>
<evidence type="ECO:0000313" key="5">
    <source>
        <dbReference type="EMBL" id="SDK89981.1"/>
    </source>
</evidence>
<keyword evidence="1" id="KW-0175">Coiled coil</keyword>
<dbReference type="InterPro" id="IPR025827">
    <property type="entry name" value="Zn_ribbon_recom_dom"/>
</dbReference>
<dbReference type="Proteomes" id="UP000070252">
    <property type="component" value="Unassembled WGS sequence"/>
</dbReference>
<dbReference type="PANTHER" id="PTHR30461:SF23">
    <property type="entry name" value="DNA RECOMBINASE-RELATED"/>
    <property type="match status" value="1"/>
</dbReference>
<dbReference type="InterPro" id="IPR006119">
    <property type="entry name" value="Resolv_N"/>
</dbReference>
<dbReference type="PANTHER" id="PTHR30461">
    <property type="entry name" value="DNA-INVERTASE FROM LAMBDOID PROPHAGE"/>
    <property type="match status" value="1"/>
</dbReference>
<evidence type="ECO:0000259" key="2">
    <source>
        <dbReference type="PROSITE" id="PS51736"/>
    </source>
</evidence>
<dbReference type="EMBL" id="LIPY01000122">
    <property type="protein sequence ID" value="KWX71170.1"/>
    <property type="molecule type" value="Genomic_DNA"/>
</dbReference>
<dbReference type="Pfam" id="PF13408">
    <property type="entry name" value="Zn_ribbon_recom"/>
    <property type="match status" value="1"/>
</dbReference>
<name>A0A1G9FNM8_9BACL</name>
<evidence type="ECO:0000259" key="3">
    <source>
        <dbReference type="PROSITE" id="PS51737"/>
    </source>
</evidence>
<dbReference type="Gene3D" id="3.90.1750.20">
    <property type="entry name" value="Putative Large Serine Recombinase, Chain B, Domain 2"/>
    <property type="match status" value="1"/>
</dbReference>
<dbReference type="InterPro" id="IPR050639">
    <property type="entry name" value="SSR_resolvase"/>
</dbReference>
<reference evidence="4 6" key="1">
    <citation type="submission" date="2015-08" db="EMBL/GenBank/DDBJ databases">
        <title>Genome of Paenibacillus jilunlii.</title>
        <authorList>
            <person name="Sant'Anna F.H."/>
            <person name="Ambrosini A."/>
            <person name="Souza R."/>
            <person name="Bach E."/>
            <person name="Fernandes G."/>
            <person name="Balsanelli E."/>
            <person name="Baura V.A."/>
            <person name="Pedrosa F.O."/>
            <person name="Souza E.M."/>
            <person name="Passaglia L."/>
        </authorList>
    </citation>
    <scope>NUCLEOTIDE SEQUENCE [LARGE SCALE GENOMIC DNA]</scope>
    <source>
        <strain evidence="4 6">DSM 23019</strain>
    </source>
</reference>
<dbReference type="CDD" id="cd00338">
    <property type="entry name" value="Ser_Recombinase"/>
    <property type="match status" value="1"/>
</dbReference>
<dbReference type="SMART" id="SM00857">
    <property type="entry name" value="Resolvase"/>
    <property type="match status" value="1"/>
</dbReference>
<dbReference type="EMBL" id="FNGM01000001">
    <property type="protein sequence ID" value="SDK89981.1"/>
    <property type="molecule type" value="Genomic_DNA"/>
</dbReference>
<dbReference type="OrthoDB" id="65783at2"/>
<feature type="domain" description="Recombinase" evidence="3">
    <location>
        <begin position="163"/>
        <end position="301"/>
    </location>
</feature>
<dbReference type="InterPro" id="IPR038109">
    <property type="entry name" value="DNA_bind_recomb_sf"/>
</dbReference>
<evidence type="ECO:0000313" key="4">
    <source>
        <dbReference type="EMBL" id="KWX71170.1"/>
    </source>
</evidence>
<dbReference type="InterPro" id="IPR011109">
    <property type="entry name" value="DNA_bind_recombinase_dom"/>
</dbReference>
<dbReference type="GO" id="GO:0000150">
    <property type="term" value="F:DNA strand exchange activity"/>
    <property type="evidence" value="ECO:0007669"/>
    <property type="project" value="InterPro"/>
</dbReference>